<proteinExistence type="predicted"/>
<evidence type="ECO:0000313" key="1">
    <source>
        <dbReference type="EMBL" id="KAG1800907.1"/>
    </source>
</evidence>
<dbReference type="RefSeq" id="XP_041164649.1">
    <property type="nucleotide sequence ID" value="XM_041299719.1"/>
</dbReference>
<protein>
    <submittedName>
        <fullName evidence="1">Uncharacterized protein</fullName>
    </submittedName>
</protein>
<dbReference type="GeneID" id="64593483"/>
<dbReference type="AlphaFoldDB" id="A0A9P7J3N4"/>
<reference evidence="1" key="1">
    <citation type="journal article" date="2020" name="New Phytol.">
        <title>Comparative genomics reveals dynamic genome evolution in host specialist ectomycorrhizal fungi.</title>
        <authorList>
            <person name="Lofgren L.A."/>
            <person name="Nguyen N.H."/>
            <person name="Vilgalys R."/>
            <person name="Ruytinx J."/>
            <person name="Liao H.L."/>
            <person name="Branco S."/>
            <person name="Kuo A."/>
            <person name="LaButti K."/>
            <person name="Lipzen A."/>
            <person name="Andreopoulos W."/>
            <person name="Pangilinan J."/>
            <person name="Riley R."/>
            <person name="Hundley H."/>
            <person name="Na H."/>
            <person name="Barry K."/>
            <person name="Grigoriev I.V."/>
            <person name="Stajich J.E."/>
            <person name="Kennedy P.G."/>
        </authorList>
    </citation>
    <scope>NUCLEOTIDE SEQUENCE</scope>
    <source>
        <strain evidence="1">S12</strain>
    </source>
</reference>
<name>A0A9P7J3N4_9AGAM</name>
<comment type="caution">
    <text evidence="1">The sequence shown here is derived from an EMBL/GenBank/DDBJ whole genome shotgun (WGS) entry which is preliminary data.</text>
</comment>
<dbReference type="Proteomes" id="UP000719766">
    <property type="component" value="Unassembled WGS sequence"/>
</dbReference>
<evidence type="ECO:0000313" key="2">
    <source>
        <dbReference type="Proteomes" id="UP000719766"/>
    </source>
</evidence>
<accession>A0A9P7J3N4</accession>
<dbReference type="EMBL" id="JABBWE010000008">
    <property type="protein sequence ID" value="KAG1800907.1"/>
    <property type="molecule type" value="Genomic_DNA"/>
</dbReference>
<sequence length="128" mass="14450">MSRPSKVAKLGIERFNHQISAPAAVPLQRLREYVLSSDGHTSLHTEYIPIQSQPTCNETDPVDTTPDFLHKLDGWNEVPPDAGETEYELPHEKRKQTAADTPILVWIPEHQAFLDELLRLEGQGVESQ</sequence>
<dbReference type="OrthoDB" id="2693094at2759"/>
<organism evidence="1 2">
    <name type="scientific">Suillus plorans</name>
    <dbReference type="NCBI Taxonomy" id="116603"/>
    <lineage>
        <taxon>Eukaryota</taxon>
        <taxon>Fungi</taxon>
        <taxon>Dikarya</taxon>
        <taxon>Basidiomycota</taxon>
        <taxon>Agaricomycotina</taxon>
        <taxon>Agaricomycetes</taxon>
        <taxon>Agaricomycetidae</taxon>
        <taxon>Boletales</taxon>
        <taxon>Suillineae</taxon>
        <taxon>Suillaceae</taxon>
        <taxon>Suillus</taxon>
    </lineage>
</organism>
<gene>
    <name evidence="1" type="ORF">HD556DRAFT_1304889</name>
</gene>
<keyword evidence="2" id="KW-1185">Reference proteome</keyword>